<name>A0A381XMY7_9ZZZZ</name>
<protein>
    <submittedName>
        <fullName evidence="1">Uncharacterized protein</fullName>
    </submittedName>
</protein>
<evidence type="ECO:0000313" key="1">
    <source>
        <dbReference type="EMBL" id="SVA66134.1"/>
    </source>
</evidence>
<dbReference type="AlphaFoldDB" id="A0A381XMY7"/>
<sequence length="207" mass="23559">TEKRPQHVNIHFYEDLDSDESFIRLSGNYKNNSSDDPEPLIEPLSSYVNTQDTKAITPFTEYVVRYWSETSSSGWKGPSIEKQEKLNDSKSLKLHLKSARSASRMVLLLPKESNLKSFNLGSLEIQTVLSSWGLYKGYYVVYLNGVYDKEVELTLNFETGQKEVNGYLIDISTKLPNHLDELYEARSGIFSPVHTGDQAILIKKISI</sequence>
<accession>A0A381XMY7</accession>
<proteinExistence type="predicted"/>
<gene>
    <name evidence="1" type="ORF">METZ01_LOCUS118988</name>
</gene>
<feature type="non-terminal residue" evidence="1">
    <location>
        <position position="1"/>
    </location>
</feature>
<reference evidence="1" key="1">
    <citation type="submission" date="2018-05" db="EMBL/GenBank/DDBJ databases">
        <authorList>
            <person name="Lanie J.A."/>
            <person name="Ng W.-L."/>
            <person name="Kazmierczak K.M."/>
            <person name="Andrzejewski T.M."/>
            <person name="Davidsen T.M."/>
            <person name="Wayne K.J."/>
            <person name="Tettelin H."/>
            <person name="Glass J.I."/>
            <person name="Rusch D."/>
            <person name="Podicherti R."/>
            <person name="Tsui H.-C.T."/>
            <person name="Winkler M.E."/>
        </authorList>
    </citation>
    <scope>NUCLEOTIDE SEQUENCE</scope>
</reference>
<dbReference type="EMBL" id="UINC01015761">
    <property type="protein sequence ID" value="SVA66134.1"/>
    <property type="molecule type" value="Genomic_DNA"/>
</dbReference>
<organism evidence="1">
    <name type="scientific">marine metagenome</name>
    <dbReference type="NCBI Taxonomy" id="408172"/>
    <lineage>
        <taxon>unclassified sequences</taxon>
        <taxon>metagenomes</taxon>
        <taxon>ecological metagenomes</taxon>
    </lineage>
</organism>